<protein>
    <submittedName>
        <fullName evidence="2">Uncharacterized protein</fullName>
    </submittedName>
</protein>
<dbReference type="AlphaFoldDB" id="K2SVP2"/>
<accession>K2SVP2</accession>
<reference evidence="2 3" key="1">
    <citation type="journal article" date="2012" name="BMC Genomics">
        <title>Tools to kill: Genome of one of the most destructive plant pathogenic fungi Macrophomina phaseolina.</title>
        <authorList>
            <person name="Islam M.S."/>
            <person name="Haque M.S."/>
            <person name="Islam M.M."/>
            <person name="Emdad E.M."/>
            <person name="Halim A."/>
            <person name="Hossen Q.M.M."/>
            <person name="Hossain M.Z."/>
            <person name="Ahmed B."/>
            <person name="Rahim S."/>
            <person name="Rahman M.S."/>
            <person name="Alam M.M."/>
            <person name="Hou S."/>
            <person name="Wan X."/>
            <person name="Saito J.A."/>
            <person name="Alam M."/>
        </authorList>
    </citation>
    <scope>NUCLEOTIDE SEQUENCE [LARGE SCALE GENOMIC DNA]</scope>
    <source>
        <strain evidence="2 3">MS6</strain>
    </source>
</reference>
<dbReference type="Proteomes" id="UP000007129">
    <property type="component" value="Unassembled WGS sequence"/>
</dbReference>
<evidence type="ECO:0000313" key="3">
    <source>
        <dbReference type="Proteomes" id="UP000007129"/>
    </source>
</evidence>
<comment type="caution">
    <text evidence="2">The sequence shown here is derived from an EMBL/GenBank/DDBJ whole genome shotgun (WGS) entry which is preliminary data.</text>
</comment>
<evidence type="ECO:0000313" key="2">
    <source>
        <dbReference type="EMBL" id="EKG20670.1"/>
    </source>
</evidence>
<dbReference type="HOGENOM" id="CLU_1886149_0_0_1"/>
<sequence length="135" mass="15001">MASCPRRPRSTRPTPTAPTATKAASASNSTRTVARTRTSRKSISTTYELVKPTAVISIGDCCRAWGIFFFCLQRLWSLVFVRLVLEWQGELGRNRSRWSSGEASQKGVFFFRGYIVTETGKKAASSAGQVFQQKN</sequence>
<dbReference type="EMBL" id="AHHD01000082">
    <property type="protein sequence ID" value="EKG20670.1"/>
    <property type="molecule type" value="Genomic_DNA"/>
</dbReference>
<feature type="region of interest" description="Disordered" evidence="1">
    <location>
        <begin position="1"/>
        <end position="41"/>
    </location>
</feature>
<feature type="compositionally biased region" description="Low complexity" evidence="1">
    <location>
        <begin position="11"/>
        <end position="41"/>
    </location>
</feature>
<gene>
    <name evidence="2" type="ORF">MPH_02025</name>
</gene>
<name>K2SVP2_MACPH</name>
<feature type="compositionally biased region" description="Basic residues" evidence="1">
    <location>
        <begin position="1"/>
        <end position="10"/>
    </location>
</feature>
<dbReference type="InParanoid" id="K2SVP2"/>
<proteinExistence type="predicted"/>
<dbReference type="VEuPathDB" id="FungiDB:MPH_02025"/>
<evidence type="ECO:0000256" key="1">
    <source>
        <dbReference type="SAM" id="MobiDB-lite"/>
    </source>
</evidence>
<organism evidence="2 3">
    <name type="scientific">Macrophomina phaseolina (strain MS6)</name>
    <name type="common">Charcoal rot fungus</name>
    <dbReference type="NCBI Taxonomy" id="1126212"/>
    <lineage>
        <taxon>Eukaryota</taxon>
        <taxon>Fungi</taxon>
        <taxon>Dikarya</taxon>
        <taxon>Ascomycota</taxon>
        <taxon>Pezizomycotina</taxon>
        <taxon>Dothideomycetes</taxon>
        <taxon>Dothideomycetes incertae sedis</taxon>
        <taxon>Botryosphaeriales</taxon>
        <taxon>Botryosphaeriaceae</taxon>
        <taxon>Macrophomina</taxon>
    </lineage>
</organism>